<evidence type="ECO:0000313" key="1">
    <source>
        <dbReference type="EMBL" id="KAL3629587.1"/>
    </source>
</evidence>
<comment type="caution">
    <text evidence="1">The sequence shown here is derived from an EMBL/GenBank/DDBJ whole genome shotgun (WGS) entry which is preliminary data.</text>
</comment>
<dbReference type="AlphaFoldDB" id="A0ABD3CJD9"/>
<proteinExistence type="predicted"/>
<gene>
    <name evidence="1" type="ORF">CASFOL_026809</name>
</gene>
<sequence>MPCLYDNFASTGFHARTPRLTLITFPNPSQSRSSLAIHIPFVYQKIFSGMVSSEDHPIPLPASVCDLPLLDLLLEHFRFSQARGHSQKEIASYQVKLFRELIPALNNLLLREDVKVEEDVEVGTSDLDNKMKLLPIEDDELTTEEEKAIDRDVEYFVSSLNKR</sequence>
<evidence type="ECO:0000313" key="2">
    <source>
        <dbReference type="Proteomes" id="UP001632038"/>
    </source>
</evidence>
<organism evidence="1 2">
    <name type="scientific">Castilleja foliolosa</name>
    <dbReference type="NCBI Taxonomy" id="1961234"/>
    <lineage>
        <taxon>Eukaryota</taxon>
        <taxon>Viridiplantae</taxon>
        <taxon>Streptophyta</taxon>
        <taxon>Embryophyta</taxon>
        <taxon>Tracheophyta</taxon>
        <taxon>Spermatophyta</taxon>
        <taxon>Magnoliopsida</taxon>
        <taxon>eudicotyledons</taxon>
        <taxon>Gunneridae</taxon>
        <taxon>Pentapetalae</taxon>
        <taxon>asterids</taxon>
        <taxon>lamiids</taxon>
        <taxon>Lamiales</taxon>
        <taxon>Orobanchaceae</taxon>
        <taxon>Pedicularideae</taxon>
        <taxon>Castillejinae</taxon>
        <taxon>Castilleja</taxon>
    </lineage>
</organism>
<keyword evidence="2" id="KW-1185">Reference proteome</keyword>
<dbReference type="EMBL" id="JAVIJP010000034">
    <property type="protein sequence ID" value="KAL3629587.1"/>
    <property type="molecule type" value="Genomic_DNA"/>
</dbReference>
<protein>
    <submittedName>
        <fullName evidence="1">Uncharacterized protein</fullName>
    </submittedName>
</protein>
<name>A0ABD3CJD9_9LAMI</name>
<reference evidence="2" key="1">
    <citation type="journal article" date="2024" name="IScience">
        <title>Strigolactones Initiate the Formation of Haustorium-like Structures in Castilleja.</title>
        <authorList>
            <person name="Buerger M."/>
            <person name="Peterson D."/>
            <person name="Chory J."/>
        </authorList>
    </citation>
    <scope>NUCLEOTIDE SEQUENCE [LARGE SCALE GENOMIC DNA]</scope>
</reference>
<dbReference type="Proteomes" id="UP001632038">
    <property type="component" value="Unassembled WGS sequence"/>
</dbReference>
<accession>A0ABD3CJD9</accession>